<dbReference type="STRING" id="1802421.A2318_03200"/>
<feature type="compositionally biased region" description="Low complexity" evidence="1">
    <location>
        <begin position="8"/>
        <end position="24"/>
    </location>
</feature>
<gene>
    <name evidence="2" type="ORF">A2318_03200</name>
</gene>
<proteinExistence type="predicted"/>
<dbReference type="Proteomes" id="UP000177331">
    <property type="component" value="Unassembled WGS sequence"/>
</dbReference>
<evidence type="ECO:0000313" key="3">
    <source>
        <dbReference type="Proteomes" id="UP000177331"/>
    </source>
</evidence>
<accession>A0A1F7WAB4</accession>
<reference evidence="2 3" key="1">
    <citation type="journal article" date="2016" name="Nat. Commun.">
        <title>Thousands of microbial genomes shed light on interconnected biogeochemical processes in an aquifer system.</title>
        <authorList>
            <person name="Anantharaman K."/>
            <person name="Brown C.T."/>
            <person name="Hug L.A."/>
            <person name="Sharon I."/>
            <person name="Castelle C.J."/>
            <person name="Probst A.J."/>
            <person name="Thomas B.C."/>
            <person name="Singh A."/>
            <person name="Wilkins M.J."/>
            <person name="Karaoz U."/>
            <person name="Brodie E.L."/>
            <person name="Williams K.H."/>
            <person name="Hubbard S.S."/>
            <person name="Banfield J.F."/>
        </authorList>
    </citation>
    <scope>NUCLEOTIDE SEQUENCE [LARGE SCALE GENOMIC DNA]</scope>
</reference>
<organism evidence="2 3">
    <name type="scientific">Candidatus Uhrbacteria bacterium RIFOXYB2_FULL_45_11</name>
    <dbReference type="NCBI Taxonomy" id="1802421"/>
    <lineage>
        <taxon>Bacteria</taxon>
        <taxon>Candidatus Uhriibacteriota</taxon>
    </lineage>
</organism>
<name>A0A1F7WAB4_9BACT</name>
<comment type="caution">
    <text evidence="2">The sequence shown here is derived from an EMBL/GenBank/DDBJ whole genome shotgun (WGS) entry which is preliminary data.</text>
</comment>
<feature type="region of interest" description="Disordered" evidence="1">
    <location>
        <begin position="1"/>
        <end position="46"/>
    </location>
</feature>
<sequence length="158" mass="17669">MVNPLRNGSPDYGGSSAPYSPPSRSYRDSPVQRIAKSEPRPFQDLPSPTHAVKKYCGNCSAALEDKWNICPMCGTPPIEPIKRESLKERECTCGRTLHEDFRFCPSCSRPVDESWKQKPACRCGIIYVINAKFCIGCGREVALITDTTTKQSRRKPKS</sequence>
<dbReference type="EMBL" id="MGFD01000004">
    <property type="protein sequence ID" value="OGL99719.1"/>
    <property type="molecule type" value="Genomic_DNA"/>
</dbReference>
<dbReference type="AlphaFoldDB" id="A0A1F7WAB4"/>
<protein>
    <submittedName>
        <fullName evidence="2">Uncharacterized protein</fullName>
    </submittedName>
</protein>
<evidence type="ECO:0000256" key="1">
    <source>
        <dbReference type="SAM" id="MobiDB-lite"/>
    </source>
</evidence>
<evidence type="ECO:0000313" key="2">
    <source>
        <dbReference type="EMBL" id="OGL99719.1"/>
    </source>
</evidence>